<dbReference type="OrthoDB" id="3812886at2"/>
<evidence type="ECO:0000313" key="1">
    <source>
        <dbReference type="EMBL" id="RFM31117.1"/>
    </source>
</evidence>
<keyword evidence="2" id="KW-1185">Reference proteome</keyword>
<reference evidence="1 2" key="1">
    <citation type="submission" date="2018-08" db="EMBL/GenBank/DDBJ databases">
        <title>Chitinophaga sp. K20C18050901, a novel bacterium isolated from forest soil.</title>
        <authorList>
            <person name="Wang C."/>
        </authorList>
    </citation>
    <scope>NUCLEOTIDE SEQUENCE [LARGE SCALE GENOMIC DNA]</scope>
    <source>
        <strain evidence="1 2">K20C18050901</strain>
    </source>
</reference>
<organism evidence="1 2">
    <name type="scientific">Chitinophaga silvisoli</name>
    <dbReference type="NCBI Taxonomy" id="2291814"/>
    <lineage>
        <taxon>Bacteria</taxon>
        <taxon>Pseudomonadati</taxon>
        <taxon>Bacteroidota</taxon>
        <taxon>Chitinophagia</taxon>
        <taxon>Chitinophagales</taxon>
        <taxon>Chitinophagaceae</taxon>
        <taxon>Chitinophaga</taxon>
    </lineage>
</organism>
<name>A0A3E1NT80_9BACT</name>
<proteinExistence type="predicted"/>
<comment type="caution">
    <text evidence="1">The sequence shown here is derived from an EMBL/GenBank/DDBJ whole genome shotgun (WGS) entry which is preliminary data.</text>
</comment>
<accession>A0A3E1NT80</accession>
<dbReference type="RefSeq" id="WP_116857151.1">
    <property type="nucleotide sequence ID" value="NZ_QTJV01000016.1"/>
</dbReference>
<gene>
    <name evidence="1" type="ORF">DXN04_30215</name>
</gene>
<protein>
    <submittedName>
        <fullName evidence="1">Uncharacterized protein</fullName>
    </submittedName>
</protein>
<dbReference type="Proteomes" id="UP000261174">
    <property type="component" value="Unassembled WGS sequence"/>
</dbReference>
<dbReference type="AlphaFoldDB" id="A0A3E1NT80"/>
<dbReference type="EMBL" id="QTJV01000016">
    <property type="protein sequence ID" value="RFM31117.1"/>
    <property type="molecule type" value="Genomic_DNA"/>
</dbReference>
<evidence type="ECO:0000313" key="2">
    <source>
        <dbReference type="Proteomes" id="UP000261174"/>
    </source>
</evidence>
<sequence length="316" mass="36657">MMQSFFDKGRQEPSVPEWADFFSAEEYSRFMTLLGEYLASQEIAFTTDDEILIVETERYGGSQLGLINLAQSCHQADEDEWTERIEDHFEQLERIHTFDQEFSATVHDFEKIKDALGVRLYHKEYLKHLEPNTTITRQVTEDIIAMLIFDLPYAIKSVNEEDMAPWNKTTDELFKIGIENIRDNYETDLNSQELGDLECLSIDNEHYYSPNVLLDMDSYPEAIGTYGSIVAVPTRHFVLLYPVESLEVVQLINMFAQLVPELYNEGPGSISPNIHWYYKDAFTIIPFTFDEETLRISPPDSFVEVLNQLQNVGERD</sequence>